<dbReference type="RefSeq" id="WP_013469979.1">
    <property type="nucleotide sequence ID" value="NC_014810.2"/>
</dbReference>
<accession>E7AB06</accession>
<protein>
    <recommendedName>
        <fullName evidence="3">Transcription elongation factor</fullName>
    </recommendedName>
</protein>
<keyword evidence="2" id="KW-1185">Reference proteome</keyword>
<organism evidence="1 2">
    <name type="scientific">Helicobacter felis (strain ATCC 49179 / CCUG 28539 / NCTC 12436 / CS1)</name>
    <dbReference type="NCBI Taxonomy" id="936155"/>
    <lineage>
        <taxon>Bacteria</taxon>
        <taxon>Pseudomonadati</taxon>
        <taxon>Campylobacterota</taxon>
        <taxon>Epsilonproteobacteria</taxon>
        <taxon>Campylobacterales</taxon>
        <taxon>Helicobacteraceae</taxon>
        <taxon>Helicobacter</taxon>
    </lineage>
</organism>
<reference evidence="1 2" key="1">
    <citation type="journal article" date="2011" name="Genome Biol. Evol.">
        <title>Comparative whole genome sequence analysis of the carcinogenic bacterial model pathogen Helicobacter felis.</title>
        <authorList>
            <person name="Arnold I.C."/>
            <person name="Zigova Z."/>
            <person name="Holden M."/>
            <person name="Lawley T.D."/>
            <person name="Rad R."/>
            <person name="Dougan G."/>
            <person name="Falkow S."/>
            <person name="Bentley S.D."/>
            <person name="Muller A."/>
        </authorList>
    </citation>
    <scope>NUCLEOTIDE SEQUENCE [LARGE SCALE GENOMIC DNA]</scope>
    <source>
        <strain evidence="2">ATCC 49179 / CCUG 28539 / NCTC 12436 / CS1</strain>
    </source>
</reference>
<dbReference type="GeneID" id="36134461"/>
<sequence>MNPNTTQEKIQVLQECAQEITKMRESAQKQVRESQEEANYHKGAMASRYDTFKEEAQYLVAAGEKRVADLTLALNLTQRLCADLQNQPHPQKVALGACVIAQRDDKKLCFFAVPFAAHSHAKIAGQDFVLVNPKAPLYQAFKDLSVGDVAEDDSQRFEDFEILEIF</sequence>
<dbReference type="HOGENOM" id="CLU_1610121_0_0_7"/>
<dbReference type="STRING" id="936155.HFELIS_15340"/>
<dbReference type="KEGG" id="hfe:HFELIS_15340"/>
<name>E7AB06_HELFC</name>
<dbReference type="OrthoDB" id="7066785at2"/>
<dbReference type="EMBL" id="FQ670179">
    <property type="protein sequence ID" value="CBY83618.1"/>
    <property type="molecule type" value="Genomic_DNA"/>
</dbReference>
<evidence type="ECO:0000313" key="1">
    <source>
        <dbReference type="EMBL" id="CBY83618.1"/>
    </source>
</evidence>
<dbReference type="AlphaFoldDB" id="E7AB06"/>
<dbReference type="Proteomes" id="UP000007934">
    <property type="component" value="Chromosome"/>
</dbReference>
<proteinExistence type="predicted"/>
<evidence type="ECO:0000313" key="2">
    <source>
        <dbReference type="Proteomes" id="UP000007934"/>
    </source>
</evidence>
<evidence type="ECO:0008006" key="3">
    <source>
        <dbReference type="Google" id="ProtNLM"/>
    </source>
</evidence>
<gene>
    <name evidence="1" type="ordered locus">Hfelis_15340</name>
</gene>